<dbReference type="GO" id="GO:0008250">
    <property type="term" value="C:oligosaccharyltransferase complex"/>
    <property type="evidence" value="ECO:0007669"/>
    <property type="project" value="InterPro"/>
</dbReference>
<evidence type="ECO:0000256" key="7">
    <source>
        <dbReference type="ARBA" id="ARBA00023136"/>
    </source>
</evidence>
<evidence type="ECO:0000313" key="10">
    <source>
        <dbReference type="EMBL" id="KAJ9164936.1"/>
    </source>
</evidence>
<comment type="caution">
    <text evidence="10">The sequence shown here is derived from an EMBL/GenBank/DDBJ whole genome shotgun (WGS) entry which is preliminary data.</text>
</comment>
<feature type="transmembrane region" description="Helical" evidence="8">
    <location>
        <begin position="143"/>
        <end position="161"/>
    </location>
</feature>
<comment type="subunit">
    <text evidence="8">Component of the oligosaccharyltransferase (OST) complex.</text>
</comment>
<accession>A0AA38SJE1</accession>
<sequence>MAPKRANARDITPSSAATTQAGPTTAGTVPAATGSSSTKPHKTSTASLATKDGWEQVVGTVWNHYLEDTPQRTKLIDAFMAFLVVVGALQFLYCVLAGNYPFNAFLAGFGSTVGQFVLTASLRMQTTAANKSDFPAVSPERAFADYIVCSLILHFFCVNFIN</sequence>
<dbReference type="GO" id="GO:0006487">
    <property type="term" value="P:protein N-linked glycosylation"/>
    <property type="evidence" value="ECO:0007669"/>
    <property type="project" value="TreeGrafter"/>
</dbReference>
<comment type="function">
    <text evidence="8">Subunit of the oligosaccharyl transferase (OST) complex that catalyzes the initial transfer of a defined glycan (Glc(3)Man(9)GlcNAc(2) in eukaryotes) from the lipid carrier dolichol-pyrophosphate to an asparagine residue within an Asn-X-Ser/Thr consensus motif in nascent polypeptide chains, the first step in protein N-glycosylation. N-glycosylation occurs cotranslationally and the complex associates with the Sec61 complex at the channel-forming translocon complex that mediates protein translocation across the endoplasmic reticulum (ER). All subunits are required for a maximal enzyme activity.</text>
</comment>
<comment type="caution">
    <text evidence="8">Lacks conserved residue(s) required for the propagation of feature annotation.</text>
</comment>
<gene>
    <name evidence="10" type="ORF">NKR19_g962</name>
</gene>
<evidence type="ECO:0000256" key="1">
    <source>
        <dbReference type="ARBA" id="ARBA00004477"/>
    </source>
</evidence>
<evidence type="ECO:0000256" key="6">
    <source>
        <dbReference type="ARBA" id="ARBA00022989"/>
    </source>
</evidence>
<feature type="transmembrane region" description="Helical" evidence="8">
    <location>
        <begin position="78"/>
        <end position="98"/>
    </location>
</feature>
<evidence type="ECO:0000256" key="9">
    <source>
        <dbReference type="SAM" id="MobiDB-lite"/>
    </source>
</evidence>
<dbReference type="InterPro" id="IPR003038">
    <property type="entry name" value="DAD/Ost2"/>
</dbReference>
<name>A0AA38SJE1_9PEZI</name>
<comment type="pathway">
    <text evidence="2 8">Protein modification; protein glycosylation.</text>
</comment>
<evidence type="ECO:0000256" key="3">
    <source>
        <dbReference type="ARBA" id="ARBA00009386"/>
    </source>
</evidence>
<evidence type="ECO:0000256" key="4">
    <source>
        <dbReference type="ARBA" id="ARBA00022692"/>
    </source>
</evidence>
<evidence type="ECO:0000256" key="5">
    <source>
        <dbReference type="ARBA" id="ARBA00022824"/>
    </source>
</evidence>
<keyword evidence="4 8" id="KW-0812">Transmembrane</keyword>
<evidence type="ECO:0000313" key="11">
    <source>
        <dbReference type="Proteomes" id="UP001174691"/>
    </source>
</evidence>
<dbReference type="Proteomes" id="UP001174691">
    <property type="component" value="Unassembled WGS sequence"/>
</dbReference>
<evidence type="ECO:0000256" key="2">
    <source>
        <dbReference type="ARBA" id="ARBA00004922"/>
    </source>
</evidence>
<keyword evidence="11" id="KW-1185">Reference proteome</keyword>
<comment type="similarity">
    <text evidence="3 8">Belongs to the DAD/OST2 family.</text>
</comment>
<evidence type="ECO:0000256" key="8">
    <source>
        <dbReference type="RuleBase" id="RU361136"/>
    </source>
</evidence>
<dbReference type="PANTHER" id="PTHR10705">
    <property type="entry name" value="DOLICHYL-DIPHOSPHOOLIGOSACCHARIDE--PROTEIN GLYCOSYLTRANSFERASE SUBUNIT DAD1"/>
    <property type="match status" value="1"/>
</dbReference>
<reference evidence="10" key="1">
    <citation type="submission" date="2022-07" db="EMBL/GenBank/DDBJ databases">
        <title>Fungi with potential for degradation of polypropylene.</title>
        <authorList>
            <person name="Gostincar C."/>
        </authorList>
    </citation>
    <scope>NUCLEOTIDE SEQUENCE</scope>
    <source>
        <strain evidence="10">EXF-13287</strain>
    </source>
</reference>
<keyword evidence="5 8" id="KW-0256">Endoplasmic reticulum</keyword>
<keyword evidence="7 8" id="KW-0472">Membrane</keyword>
<organism evidence="10 11">
    <name type="scientific">Coniochaeta hoffmannii</name>
    <dbReference type="NCBI Taxonomy" id="91930"/>
    <lineage>
        <taxon>Eukaryota</taxon>
        <taxon>Fungi</taxon>
        <taxon>Dikarya</taxon>
        <taxon>Ascomycota</taxon>
        <taxon>Pezizomycotina</taxon>
        <taxon>Sordariomycetes</taxon>
        <taxon>Sordariomycetidae</taxon>
        <taxon>Coniochaetales</taxon>
        <taxon>Coniochaetaceae</taxon>
        <taxon>Coniochaeta</taxon>
    </lineage>
</organism>
<comment type="subcellular location">
    <subcellularLocation>
        <location evidence="1 8">Endoplasmic reticulum membrane</location>
        <topology evidence="1 8">Multi-pass membrane protein</topology>
    </subcellularLocation>
</comment>
<protein>
    <recommendedName>
        <fullName evidence="8">Dolichyl-diphosphooligosaccharide--protein glycosyltransferase subunit OST2</fullName>
        <shortName evidence="8">Oligosaccharyl transferase subunit OST2</shortName>
    </recommendedName>
</protein>
<keyword evidence="6 8" id="KW-1133">Transmembrane helix</keyword>
<feature type="region of interest" description="Disordered" evidence="9">
    <location>
        <begin position="1"/>
        <end position="46"/>
    </location>
</feature>
<feature type="compositionally biased region" description="Low complexity" evidence="9">
    <location>
        <begin position="12"/>
        <end position="38"/>
    </location>
</feature>
<dbReference type="EMBL" id="JANBVN010000008">
    <property type="protein sequence ID" value="KAJ9164936.1"/>
    <property type="molecule type" value="Genomic_DNA"/>
</dbReference>
<dbReference type="PANTHER" id="PTHR10705:SF0">
    <property type="entry name" value="DOLICHYL-DIPHOSPHOOLIGOSACCHARIDE--PROTEIN GLYCOSYLTRANSFERASE SUBUNIT DAD1"/>
    <property type="match status" value="1"/>
</dbReference>
<dbReference type="Pfam" id="PF02109">
    <property type="entry name" value="DAD"/>
    <property type="match status" value="1"/>
</dbReference>
<dbReference type="AlphaFoldDB" id="A0AA38SJE1"/>
<proteinExistence type="inferred from homology"/>